<accession>A0A250IS45</accession>
<dbReference type="EMBL" id="CP022163">
    <property type="protein sequence ID" value="ATB34585.1"/>
    <property type="molecule type" value="Genomic_DNA"/>
</dbReference>
<dbReference type="Proteomes" id="UP000217289">
    <property type="component" value="Chromosome"/>
</dbReference>
<reference evidence="1 2" key="1">
    <citation type="submission" date="2017-06" db="EMBL/GenBank/DDBJ databases">
        <authorList>
            <person name="Kim H.J."/>
            <person name="Triplett B.A."/>
        </authorList>
    </citation>
    <scope>NUCLEOTIDE SEQUENCE [LARGE SCALE GENOMIC DNA]</scope>
    <source>
        <strain evidence="1 2">DSM 14713</strain>
    </source>
</reference>
<dbReference type="OrthoDB" id="5526492at2"/>
<protein>
    <submittedName>
        <fullName evidence="1">Uncharacterized protein</fullName>
    </submittedName>
</protein>
<evidence type="ECO:0000313" key="1">
    <source>
        <dbReference type="EMBL" id="ATB34585.1"/>
    </source>
</evidence>
<keyword evidence="2" id="KW-1185">Reference proteome</keyword>
<evidence type="ECO:0000313" key="2">
    <source>
        <dbReference type="Proteomes" id="UP000217289"/>
    </source>
</evidence>
<dbReference type="InterPro" id="IPR013324">
    <property type="entry name" value="RNA_pol_sigma_r3/r4-like"/>
</dbReference>
<organism evidence="1 2">
    <name type="scientific">Melittangium boletus DSM 14713</name>
    <dbReference type="NCBI Taxonomy" id="1294270"/>
    <lineage>
        <taxon>Bacteria</taxon>
        <taxon>Pseudomonadati</taxon>
        <taxon>Myxococcota</taxon>
        <taxon>Myxococcia</taxon>
        <taxon>Myxococcales</taxon>
        <taxon>Cystobacterineae</taxon>
        <taxon>Archangiaceae</taxon>
        <taxon>Melittangium</taxon>
    </lineage>
</organism>
<gene>
    <name evidence="1" type="ORF">MEBOL_008090</name>
</gene>
<dbReference type="AlphaFoldDB" id="A0A250IS45"/>
<proteinExistence type="predicted"/>
<name>A0A250IS45_9BACT</name>
<sequence>MTENAAPVSPAPDASRFSTADFVTALRALPSRPATLLLMRLAQGRSLPDSASFYGISPDAFSIHLLRAALALTQAATLPVRTPENDTEEDLWARVLAESLEREAVTIPPSMMATVALCKRMRALGPELTAALRAAERAEEDSPKRRREDWLRRLAVLALLGLTAYLYLHRTEEPPERPPAPRSRQR</sequence>
<dbReference type="SUPFAM" id="SSF88659">
    <property type="entry name" value="Sigma3 and sigma4 domains of RNA polymerase sigma factors"/>
    <property type="match status" value="1"/>
</dbReference>
<dbReference type="KEGG" id="mbd:MEBOL_008090"/>
<dbReference type="RefSeq" id="WP_095982469.1">
    <property type="nucleotide sequence ID" value="NZ_CP022163.1"/>
</dbReference>